<accession>A0A9P6NKA4</accession>
<protein>
    <submittedName>
        <fullName evidence="1">Uncharacterized protein</fullName>
    </submittedName>
</protein>
<dbReference type="Proteomes" id="UP000886653">
    <property type="component" value="Unassembled WGS sequence"/>
</dbReference>
<name>A0A9P6NKA4_9BASI</name>
<keyword evidence="2" id="KW-1185">Reference proteome</keyword>
<evidence type="ECO:0000313" key="1">
    <source>
        <dbReference type="EMBL" id="KAG0147553.1"/>
    </source>
</evidence>
<organism evidence="1 2">
    <name type="scientific">Cronartium quercuum f. sp. fusiforme G11</name>
    <dbReference type="NCBI Taxonomy" id="708437"/>
    <lineage>
        <taxon>Eukaryota</taxon>
        <taxon>Fungi</taxon>
        <taxon>Dikarya</taxon>
        <taxon>Basidiomycota</taxon>
        <taxon>Pucciniomycotina</taxon>
        <taxon>Pucciniomycetes</taxon>
        <taxon>Pucciniales</taxon>
        <taxon>Coleosporiaceae</taxon>
        <taxon>Cronartium</taxon>
    </lineage>
</organism>
<evidence type="ECO:0000313" key="2">
    <source>
        <dbReference type="Proteomes" id="UP000886653"/>
    </source>
</evidence>
<gene>
    <name evidence="1" type="ORF">CROQUDRAFT_697731</name>
</gene>
<dbReference type="OrthoDB" id="2513165at2759"/>
<comment type="caution">
    <text evidence="1">The sequence shown here is derived from an EMBL/GenBank/DDBJ whole genome shotgun (WGS) entry which is preliminary data.</text>
</comment>
<proteinExistence type="predicted"/>
<dbReference type="EMBL" id="MU167246">
    <property type="protein sequence ID" value="KAG0147553.1"/>
    <property type="molecule type" value="Genomic_DNA"/>
</dbReference>
<feature type="non-terminal residue" evidence="1">
    <location>
        <position position="1"/>
    </location>
</feature>
<reference evidence="1" key="1">
    <citation type="submission" date="2013-11" db="EMBL/GenBank/DDBJ databases">
        <title>Genome sequence of the fusiform rust pathogen reveals effectors for host alternation and coevolution with pine.</title>
        <authorList>
            <consortium name="DOE Joint Genome Institute"/>
            <person name="Smith K."/>
            <person name="Pendleton A."/>
            <person name="Kubisiak T."/>
            <person name="Anderson C."/>
            <person name="Salamov A."/>
            <person name="Aerts A."/>
            <person name="Riley R."/>
            <person name="Clum A."/>
            <person name="Lindquist E."/>
            <person name="Ence D."/>
            <person name="Campbell M."/>
            <person name="Kronenberg Z."/>
            <person name="Feau N."/>
            <person name="Dhillon B."/>
            <person name="Hamelin R."/>
            <person name="Burleigh J."/>
            <person name="Smith J."/>
            <person name="Yandell M."/>
            <person name="Nelson C."/>
            <person name="Grigoriev I."/>
            <person name="Davis J."/>
        </authorList>
    </citation>
    <scope>NUCLEOTIDE SEQUENCE</scope>
    <source>
        <strain evidence="1">G11</strain>
    </source>
</reference>
<dbReference type="AlphaFoldDB" id="A0A9P6NKA4"/>
<sequence length="60" mass="6998">YVASCERYQKANKPTGKRFGLLQRIEEPTYPWEIINMDFVTVELHNSTTTSRNCKNSMLS</sequence>